<gene>
    <name evidence="1" type="ORF">S12H4_59154</name>
</gene>
<feature type="non-terminal residue" evidence="1">
    <location>
        <position position="1"/>
    </location>
</feature>
<dbReference type="EMBL" id="BARW01038577">
    <property type="protein sequence ID" value="GAJ23608.1"/>
    <property type="molecule type" value="Genomic_DNA"/>
</dbReference>
<accession>X1V1G2</accession>
<reference evidence="1" key="1">
    <citation type="journal article" date="2014" name="Front. Microbiol.">
        <title>High frequency of phylogenetically diverse reductive dehalogenase-homologous genes in deep subseafloor sedimentary metagenomes.</title>
        <authorList>
            <person name="Kawai M."/>
            <person name="Futagami T."/>
            <person name="Toyoda A."/>
            <person name="Takaki Y."/>
            <person name="Nishi S."/>
            <person name="Hori S."/>
            <person name="Arai W."/>
            <person name="Tsubouchi T."/>
            <person name="Morono Y."/>
            <person name="Uchiyama I."/>
            <person name="Ito T."/>
            <person name="Fujiyama A."/>
            <person name="Inagaki F."/>
            <person name="Takami H."/>
        </authorList>
    </citation>
    <scope>NUCLEOTIDE SEQUENCE</scope>
    <source>
        <strain evidence="1">Expedition CK06-06</strain>
    </source>
</reference>
<organism evidence="1">
    <name type="scientific">marine sediment metagenome</name>
    <dbReference type="NCBI Taxonomy" id="412755"/>
    <lineage>
        <taxon>unclassified sequences</taxon>
        <taxon>metagenomes</taxon>
        <taxon>ecological metagenomes</taxon>
    </lineage>
</organism>
<dbReference type="AlphaFoldDB" id="X1V1G2"/>
<protein>
    <submittedName>
        <fullName evidence="1">Uncharacterized protein</fullName>
    </submittedName>
</protein>
<proteinExistence type="predicted"/>
<evidence type="ECO:0000313" key="1">
    <source>
        <dbReference type="EMBL" id="GAJ23608.1"/>
    </source>
</evidence>
<comment type="caution">
    <text evidence="1">The sequence shown here is derived from an EMBL/GenBank/DDBJ whole genome shotgun (WGS) entry which is preliminary data.</text>
</comment>
<name>X1V1G2_9ZZZZ</name>
<sequence length="39" mass="4525">FYYSYSVNWHKNCLIIQLGDIYEKNSRILIINIGSTSTG</sequence>